<evidence type="ECO:0000256" key="2">
    <source>
        <dbReference type="ARBA" id="ARBA00022630"/>
    </source>
</evidence>
<dbReference type="PANTHER" id="PTHR13789:SF318">
    <property type="entry name" value="GERANYLGERANYL DIPHOSPHATE REDUCTASE"/>
    <property type="match status" value="1"/>
</dbReference>
<dbReference type="SUPFAM" id="SSF54373">
    <property type="entry name" value="FAD-linked reductases, C-terminal domain"/>
    <property type="match status" value="1"/>
</dbReference>
<comment type="cofactor">
    <cofactor evidence="1">
        <name>FAD</name>
        <dbReference type="ChEBI" id="CHEBI:57692"/>
    </cofactor>
</comment>
<dbReference type="Pfam" id="PF01494">
    <property type="entry name" value="FAD_binding_3"/>
    <property type="match status" value="1"/>
</dbReference>
<sequence length="348" mass="37495">MHRTLVVGGGIGGLATALGIARSGRQVHVLERADALVEIGAGLQVGPNASRALDELGILDDIRPRAVFPRRGVMRDARSGKVLTTLDLSSFDHRYGYPYIVLHRGDLLEALVRHCAANDLVTVETGRHVTSATVSPGQARVKCADGAEYETSALIAADGLHSTLRKHVIQDDVVPSGYAAYRGTLPIDEVPTEIDDDAVVLWVAPGLHLMQYPVRGGAVYNQVAVVRTDLAAESLDAAFAETCPQVRTAVAAIGRDRSWPMFDRTPASTWIRGCLLLVGDAAHPMLQYLGQGACQALEDAVELERQFRAHHADVGEAFAAFQRARMPRTHRCQTSARPWGSSGTPTTR</sequence>
<name>A0ABS9T5P5_9ACTN</name>
<feature type="domain" description="FAD-binding" evidence="7">
    <location>
        <begin position="4"/>
        <end position="309"/>
    </location>
</feature>
<dbReference type="RefSeq" id="WP_241063514.1">
    <property type="nucleotide sequence ID" value="NZ_JAKWJU010000002.1"/>
</dbReference>
<evidence type="ECO:0000313" key="9">
    <source>
        <dbReference type="Proteomes" id="UP001166784"/>
    </source>
</evidence>
<keyword evidence="9" id="KW-1185">Reference proteome</keyword>
<keyword evidence="2" id="KW-0285">Flavoprotein</keyword>
<reference evidence="8" key="2">
    <citation type="journal article" date="2023" name="Int. J. Syst. Evol. Microbiol.">
        <title>Streptomyces marispadix sp. nov., isolated from marine beach sediment of the Northern Coast of Portugal.</title>
        <authorList>
            <person name="dos Santos J.D.N."/>
            <person name="Vitorino I.R."/>
            <person name="Kallscheuer N."/>
            <person name="Srivastava A."/>
            <person name="Krautwurst S."/>
            <person name="Marz M."/>
            <person name="Jogler C."/>
            <person name="Lobo Da Cunha A."/>
            <person name="Catita J."/>
            <person name="Goncalves H."/>
            <person name="Gonzalez I."/>
            <person name="Reyes F."/>
            <person name="Lage O.M."/>
        </authorList>
    </citation>
    <scope>NUCLEOTIDE SEQUENCE</scope>
    <source>
        <strain evidence="8">M600PL45_2</strain>
    </source>
</reference>
<evidence type="ECO:0000256" key="3">
    <source>
        <dbReference type="ARBA" id="ARBA00022827"/>
    </source>
</evidence>
<dbReference type="Proteomes" id="UP001166784">
    <property type="component" value="Unassembled WGS sequence"/>
</dbReference>
<evidence type="ECO:0000313" key="8">
    <source>
        <dbReference type="EMBL" id="MCH6163854.1"/>
    </source>
</evidence>
<evidence type="ECO:0000256" key="1">
    <source>
        <dbReference type="ARBA" id="ARBA00001974"/>
    </source>
</evidence>
<dbReference type="InterPro" id="IPR036188">
    <property type="entry name" value="FAD/NAD-bd_sf"/>
</dbReference>
<dbReference type="EMBL" id="JAKWJU010000002">
    <property type="protein sequence ID" value="MCH6163854.1"/>
    <property type="molecule type" value="Genomic_DNA"/>
</dbReference>
<gene>
    <name evidence="8" type="ORF">MMA15_26670</name>
</gene>
<evidence type="ECO:0000259" key="7">
    <source>
        <dbReference type="Pfam" id="PF01494"/>
    </source>
</evidence>
<reference evidence="8" key="1">
    <citation type="submission" date="2022-03" db="EMBL/GenBank/DDBJ databases">
        <authorList>
            <person name="Santos J.D.N."/>
            <person name="Kallscheuer N."/>
            <person name="Jogler C."/>
            <person name="Lage O.M."/>
        </authorList>
    </citation>
    <scope>NUCLEOTIDE SEQUENCE</scope>
    <source>
        <strain evidence="8">M600PL45_2</strain>
    </source>
</reference>
<feature type="compositionally biased region" description="Polar residues" evidence="6">
    <location>
        <begin position="332"/>
        <end position="348"/>
    </location>
</feature>
<organism evidence="8 9">
    <name type="scientific">Streptomyces marispadix</name>
    <dbReference type="NCBI Taxonomy" id="2922868"/>
    <lineage>
        <taxon>Bacteria</taxon>
        <taxon>Bacillati</taxon>
        <taxon>Actinomycetota</taxon>
        <taxon>Actinomycetes</taxon>
        <taxon>Kitasatosporales</taxon>
        <taxon>Streptomycetaceae</taxon>
        <taxon>Streptomyces</taxon>
    </lineage>
</organism>
<feature type="region of interest" description="Disordered" evidence="6">
    <location>
        <begin position="329"/>
        <end position="348"/>
    </location>
</feature>
<comment type="caution">
    <text evidence="8">The sequence shown here is derived from an EMBL/GenBank/DDBJ whole genome shotgun (WGS) entry which is preliminary data.</text>
</comment>
<dbReference type="PANTHER" id="PTHR13789">
    <property type="entry name" value="MONOOXYGENASE"/>
    <property type="match status" value="1"/>
</dbReference>
<dbReference type="SUPFAM" id="SSF51905">
    <property type="entry name" value="FAD/NAD(P)-binding domain"/>
    <property type="match status" value="1"/>
</dbReference>
<dbReference type="InterPro" id="IPR002938">
    <property type="entry name" value="FAD-bd"/>
</dbReference>
<evidence type="ECO:0000256" key="4">
    <source>
        <dbReference type="ARBA" id="ARBA00023002"/>
    </source>
</evidence>
<keyword evidence="4" id="KW-0560">Oxidoreductase</keyword>
<dbReference type="InterPro" id="IPR050493">
    <property type="entry name" value="FAD-dep_Monooxygenase_BioMet"/>
</dbReference>
<dbReference type="Gene3D" id="3.50.50.60">
    <property type="entry name" value="FAD/NAD(P)-binding domain"/>
    <property type="match status" value="1"/>
</dbReference>
<proteinExistence type="predicted"/>
<dbReference type="PRINTS" id="PR00420">
    <property type="entry name" value="RNGMNOXGNASE"/>
</dbReference>
<protein>
    <submittedName>
        <fullName evidence="8">FAD-dependent monooxygenase</fullName>
    </submittedName>
</protein>
<accession>A0ABS9T5P5</accession>
<dbReference type="GO" id="GO:0004497">
    <property type="term" value="F:monooxygenase activity"/>
    <property type="evidence" value="ECO:0007669"/>
    <property type="project" value="UniProtKB-KW"/>
</dbReference>
<evidence type="ECO:0000256" key="5">
    <source>
        <dbReference type="ARBA" id="ARBA00023033"/>
    </source>
</evidence>
<keyword evidence="5 8" id="KW-0503">Monooxygenase</keyword>
<keyword evidence="3" id="KW-0274">FAD</keyword>
<evidence type="ECO:0000256" key="6">
    <source>
        <dbReference type="SAM" id="MobiDB-lite"/>
    </source>
</evidence>